<evidence type="ECO:0000259" key="1">
    <source>
        <dbReference type="Pfam" id="PF17921"/>
    </source>
</evidence>
<dbReference type="Pfam" id="PF17921">
    <property type="entry name" value="Integrase_H2C2"/>
    <property type="match status" value="1"/>
</dbReference>
<accession>A0AAV4IRQ7</accession>
<reference evidence="2 3" key="1">
    <citation type="journal article" date="2021" name="Elife">
        <title>Chloroplast acquisition without the gene transfer in kleptoplastic sea slugs, Plakobranchus ocellatus.</title>
        <authorList>
            <person name="Maeda T."/>
            <person name="Takahashi S."/>
            <person name="Yoshida T."/>
            <person name="Shimamura S."/>
            <person name="Takaki Y."/>
            <person name="Nagai Y."/>
            <person name="Toyoda A."/>
            <person name="Suzuki Y."/>
            <person name="Arimoto A."/>
            <person name="Ishii H."/>
            <person name="Satoh N."/>
            <person name="Nishiyama T."/>
            <person name="Hasebe M."/>
            <person name="Maruyama T."/>
            <person name="Minagawa J."/>
            <person name="Obokata J."/>
            <person name="Shigenobu S."/>
        </authorList>
    </citation>
    <scope>NUCLEOTIDE SEQUENCE [LARGE SCALE GENOMIC DNA]</scope>
</reference>
<dbReference type="EMBL" id="BMAT01006399">
    <property type="protein sequence ID" value="GFS12098.1"/>
    <property type="molecule type" value="Genomic_DNA"/>
</dbReference>
<evidence type="ECO:0000313" key="2">
    <source>
        <dbReference type="EMBL" id="GFS12098.1"/>
    </source>
</evidence>
<dbReference type="PANTHER" id="PTHR37984:SF5">
    <property type="entry name" value="PROTEIN NYNRIN-LIKE"/>
    <property type="match status" value="1"/>
</dbReference>
<keyword evidence="3" id="KW-1185">Reference proteome</keyword>
<evidence type="ECO:0000313" key="3">
    <source>
        <dbReference type="Proteomes" id="UP000762676"/>
    </source>
</evidence>
<feature type="domain" description="Integrase zinc-binding" evidence="1">
    <location>
        <begin position="153"/>
        <end position="207"/>
    </location>
</feature>
<gene>
    <name evidence="2" type="ORF">ElyMa_003103200</name>
</gene>
<organism evidence="2 3">
    <name type="scientific">Elysia marginata</name>
    <dbReference type="NCBI Taxonomy" id="1093978"/>
    <lineage>
        <taxon>Eukaryota</taxon>
        <taxon>Metazoa</taxon>
        <taxon>Spiralia</taxon>
        <taxon>Lophotrochozoa</taxon>
        <taxon>Mollusca</taxon>
        <taxon>Gastropoda</taxon>
        <taxon>Heterobranchia</taxon>
        <taxon>Euthyneura</taxon>
        <taxon>Panpulmonata</taxon>
        <taxon>Sacoglossa</taxon>
        <taxon>Placobranchoidea</taxon>
        <taxon>Plakobranchidae</taxon>
        <taxon>Elysia</taxon>
    </lineage>
</organism>
<dbReference type="InterPro" id="IPR050951">
    <property type="entry name" value="Retrovirus_Pol_polyprotein"/>
</dbReference>
<proteinExistence type="predicted"/>
<dbReference type="AlphaFoldDB" id="A0AAV4IRQ7"/>
<comment type="caution">
    <text evidence="2">The sequence shown here is derived from an EMBL/GenBank/DDBJ whole genome shotgun (WGS) entry which is preliminary data.</text>
</comment>
<dbReference type="Gene3D" id="1.10.340.70">
    <property type="match status" value="1"/>
</dbReference>
<protein>
    <submittedName>
        <fullName evidence="2">Pol polyprotein</fullName>
    </submittedName>
</protein>
<dbReference type="FunFam" id="1.10.340.70:FF:000003">
    <property type="entry name" value="Protein CBG25708"/>
    <property type="match status" value="1"/>
</dbReference>
<name>A0AAV4IRQ7_9GAST</name>
<dbReference type="Proteomes" id="UP000762676">
    <property type="component" value="Unassembled WGS sequence"/>
</dbReference>
<dbReference type="PANTHER" id="PTHR37984">
    <property type="entry name" value="PROTEIN CBG26694"/>
    <property type="match status" value="1"/>
</dbReference>
<sequence>MEQFTLNTDHKPFVPLFNNKHLTESPLRCQRMLMRLMRFRVTATYFPGKNMVVADTLSRCPRKLLEEDDELQQNVKAFVEETVSAWPVSDKKLEQIKQLTQEDVALSTALSYTRDGWPEHREDVKLAALGLYTFRNELSEVDGLLVYGDRIVIPYKMRKEILEKIHEGHLGITKCKERARASVWWPQINQEIKDRVARCQHCIEKKPTQRKETLLTSELPDRPFQKVGIDICEFKKNQYLVLEDYYSR</sequence>
<dbReference type="InterPro" id="IPR041588">
    <property type="entry name" value="Integrase_H2C2"/>
</dbReference>